<dbReference type="GO" id="GO:0003700">
    <property type="term" value="F:DNA-binding transcription factor activity"/>
    <property type="evidence" value="ECO:0007669"/>
    <property type="project" value="InterPro"/>
</dbReference>
<gene>
    <name evidence="2" type="primary">slyA_1</name>
    <name evidence="2" type="ORF">PRI8871_00034</name>
</gene>
<protein>
    <submittedName>
        <fullName evidence="2">Transcriptional regulator SlyA</fullName>
    </submittedName>
</protein>
<dbReference type="PROSITE" id="PS50995">
    <property type="entry name" value="HTH_MARR_2"/>
    <property type="match status" value="1"/>
</dbReference>
<dbReference type="AlphaFoldDB" id="A0A2R8AN29"/>
<dbReference type="PANTHER" id="PTHR33164:SF57">
    <property type="entry name" value="MARR-FAMILY TRANSCRIPTIONAL REGULATOR"/>
    <property type="match status" value="1"/>
</dbReference>
<accession>A0A2R8AN29</accession>
<dbReference type="SMART" id="SM00347">
    <property type="entry name" value="HTH_MARR"/>
    <property type="match status" value="1"/>
</dbReference>
<reference evidence="3" key="1">
    <citation type="submission" date="2018-03" db="EMBL/GenBank/DDBJ databases">
        <authorList>
            <person name="Rodrigo-Torres L."/>
            <person name="Arahal R. D."/>
            <person name="Lucena T."/>
        </authorList>
    </citation>
    <scope>NUCLEOTIDE SEQUENCE [LARGE SCALE GENOMIC DNA]</scope>
    <source>
        <strain evidence="3">CECT 8871</strain>
    </source>
</reference>
<name>A0A2R8AN29_9RHOB</name>
<dbReference type="GO" id="GO:0006950">
    <property type="term" value="P:response to stress"/>
    <property type="evidence" value="ECO:0007669"/>
    <property type="project" value="TreeGrafter"/>
</dbReference>
<evidence type="ECO:0000313" key="2">
    <source>
        <dbReference type="EMBL" id="SPF77452.1"/>
    </source>
</evidence>
<feature type="domain" description="HTH marR-type" evidence="1">
    <location>
        <begin position="10"/>
        <end position="143"/>
    </location>
</feature>
<dbReference type="EMBL" id="OMOJ01000001">
    <property type="protein sequence ID" value="SPF77452.1"/>
    <property type="molecule type" value="Genomic_DNA"/>
</dbReference>
<dbReference type="InterPro" id="IPR036388">
    <property type="entry name" value="WH-like_DNA-bd_sf"/>
</dbReference>
<dbReference type="RefSeq" id="WP_108884171.1">
    <property type="nucleotide sequence ID" value="NZ_OMOJ01000001.1"/>
</dbReference>
<dbReference type="PANTHER" id="PTHR33164">
    <property type="entry name" value="TRANSCRIPTIONAL REGULATOR, MARR FAMILY"/>
    <property type="match status" value="1"/>
</dbReference>
<dbReference type="Proteomes" id="UP000244904">
    <property type="component" value="Unassembled WGS sequence"/>
</dbReference>
<dbReference type="SUPFAM" id="SSF46785">
    <property type="entry name" value="Winged helix' DNA-binding domain"/>
    <property type="match status" value="1"/>
</dbReference>
<dbReference type="Gene3D" id="1.10.10.10">
    <property type="entry name" value="Winged helix-like DNA-binding domain superfamily/Winged helix DNA-binding domain"/>
    <property type="match status" value="1"/>
</dbReference>
<sequence>MTEKNDFALQQFLPYMLNQAAEASSLGFQQAYKERYGMLRTEWRVLFHLGLYGRMRAQDIVARASIHKTKVSRAVQRLEDRRFLKRERDEEDRRREHLELTAAGLKAYKDLYAIASKYEAQLTEGLTAQELSELRRLLAVLEQNGRKRLKT</sequence>
<organism evidence="2 3">
    <name type="scientific">Pseudoprimorskyibacter insulae</name>
    <dbReference type="NCBI Taxonomy" id="1695997"/>
    <lineage>
        <taxon>Bacteria</taxon>
        <taxon>Pseudomonadati</taxon>
        <taxon>Pseudomonadota</taxon>
        <taxon>Alphaproteobacteria</taxon>
        <taxon>Rhodobacterales</taxon>
        <taxon>Paracoccaceae</taxon>
        <taxon>Pseudoprimorskyibacter</taxon>
    </lineage>
</organism>
<keyword evidence="3" id="KW-1185">Reference proteome</keyword>
<dbReference type="OrthoDB" id="8906692at2"/>
<dbReference type="InterPro" id="IPR039422">
    <property type="entry name" value="MarR/SlyA-like"/>
</dbReference>
<dbReference type="InterPro" id="IPR036390">
    <property type="entry name" value="WH_DNA-bd_sf"/>
</dbReference>
<dbReference type="Pfam" id="PF12802">
    <property type="entry name" value="MarR_2"/>
    <property type="match status" value="1"/>
</dbReference>
<dbReference type="PRINTS" id="PR00598">
    <property type="entry name" value="HTHMARR"/>
</dbReference>
<proteinExistence type="predicted"/>
<evidence type="ECO:0000313" key="3">
    <source>
        <dbReference type="Proteomes" id="UP000244904"/>
    </source>
</evidence>
<dbReference type="InterPro" id="IPR000835">
    <property type="entry name" value="HTH_MarR-typ"/>
</dbReference>
<evidence type="ECO:0000259" key="1">
    <source>
        <dbReference type="PROSITE" id="PS50995"/>
    </source>
</evidence>